<dbReference type="EMBL" id="CAJNOL010004366">
    <property type="protein sequence ID" value="CAF1586689.1"/>
    <property type="molecule type" value="Genomic_DNA"/>
</dbReference>
<dbReference type="Proteomes" id="UP000663870">
    <property type="component" value="Unassembled WGS sequence"/>
</dbReference>
<evidence type="ECO:0000256" key="2">
    <source>
        <dbReference type="ARBA" id="ARBA00022803"/>
    </source>
</evidence>
<name>A0A815F253_9BILA</name>
<organism evidence="4 6">
    <name type="scientific">Rotaria sordida</name>
    <dbReference type="NCBI Taxonomy" id="392033"/>
    <lineage>
        <taxon>Eukaryota</taxon>
        <taxon>Metazoa</taxon>
        <taxon>Spiralia</taxon>
        <taxon>Gnathifera</taxon>
        <taxon>Rotifera</taxon>
        <taxon>Eurotatoria</taxon>
        <taxon>Bdelloidea</taxon>
        <taxon>Philodinida</taxon>
        <taxon>Philodinidae</taxon>
        <taxon>Rotaria</taxon>
    </lineage>
</organism>
<evidence type="ECO:0000313" key="7">
    <source>
        <dbReference type="Proteomes" id="UP000663870"/>
    </source>
</evidence>
<evidence type="ECO:0000313" key="5">
    <source>
        <dbReference type="EMBL" id="CAF1586689.1"/>
    </source>
</evidence>
<dbReference type="InterPro" id="IPR011990">
    <property type="entry name" value="TPR-like_helical_dom_sf"/>
</dbReference>
<keyword evidence="2 3" id="KW-0802">TPR repeat</keyword>
<dbReference type="AlphaFoldDB" id="A0A815F253"/>
<dbReference type="SUPFAM" id="SSF48452">
    <property type="entry name" value="TPR-like"/>
    <property type="match status" value="1"/>
</dbReference>
<keyword evidence="1" id="KW-0677">Repeat</keyword>
<dbReference type="Proteomes" id="UP000663854">
    <property type="component" value="Unassembled WGS sequence"/>
</dbReference>
<sequence>MGDYQRAERYFRMLLEYMPEGHPNTHRVYSCLRIIARDKGDHQMSLKYHEKALEYLNKSSIYNEQENIGREYVGMGTAHNRLGDLDLTLKYFTMATDIQTSPKSHSYTYNQIALLYRDKGNAQLALEYFQITLHIEEQILKTNQYNSVMATMYNNIGEIYVQLDDNENALKHLHHALDIRLKGTVFTHTDLAAI</sequence>
<dbReference type="Gene3D" id="1.25.40.10">
    <property type="entry name" value="Tetratricopeptide repeat domain"/>
    <property type="match status" value="2"/>
</dbReference>
<dbReference type="PANTHER" id="PTHR45641">
    <property type="entry name" value="TETRATRICOPEPTIDE REPEAT PROTEIN (AFU_ORTHOLOGUE AFUA_6G03870)"/>
    <property type="match status" value="1"/>
</dbReference>
<evidence type="ECO:0000256" key="1">
    <source>
        <dbReference type="ARBA" id="ARBA00022737"/>
    </source>
</evidence>
<dbReference type="SMART" id="SM00028">
    <property type="entry name" value="TPR"/>
    <property type="match status" value="4"/>
</dbReference>
<accession>A0A815F253</accession>
<evidence type="ECO:0000256" key="3">
    <source>
        <dbReference type="PROSITE-ProRule" id="PRU00339"/>
    </source>
</evidence>
<feature type="repeat" description="TPR" evidence="3">
    <location>
        <begin position="106"/>
        <end position="139"/>
    </location>
</feature>
<comment type="caution">
    <text evidence="4">The sequence shown here is derived from an EMBL/GenBank/DDBJ whole genome shotgun (WGS) entry which is preliminary data.</text>
</comment>
<protein>
    <submittedName>
        <fullName evidence="4">Uncharacterized protein</fullName>
    </submittedName>
</protein>
<dbReference type="Pfam" id="PF13181">
    <property type="entry name" value="TPR_8"/>
    <property type="match status" value="2"/>
</dbReference>
<dbReference type="EMBL" id="CAJNOH010003076">
    <property type="protein sequence ID" value="CAF1322539.1"/>
    <property type="molecule type" value="Genomic_DNA"/>
</dbReference>
<reference evidence="4" key="1">
    <citation type="submission" date="2021-02" db="EMBL/GenBank/DDBJ databases">
        <authorList>
            <person name="Nowell W R."/>
        </authorList>
    </citation>
    <scope>NUCLEOTIDE SEQUENCE</scope>
</reference>
<feature type="repeat" description="TPR" evidence="3">
    <location>
        <begin position="150"/>
        <end position="183"/>
    </location>
</feature>
<dbReference type="InterPro" id="IPR019734">
    <property type="entry name" value="TPR_rpt"/>
</dbReference>
<gene>
    <name evidence="5" type="ORF">JXQ802_LOCUS46793</name>
    <name evidence="4" type="ORF">PYM288_LOCUS30988</name>
</gene>
<dbReference type="PROSITE" id="PS50005">
    <property type="entry name" value="TPR"/>
    <property type="match status" value="2"/>
</dbReference>
<proteinExistence type="predicted"/>
<evidence type="ECO:0000313" key="6">
    <source>
        <dbReference type="Proteomes" id="UP000663854"/>
    </source>
</evidence>
<keyword evidence="7" id="KW-1185">Reference proteome</keyword>
<dbReference type="PANTHER" id="PTHR45641:SF19">
    <property type="entry name" value="NEPHROCYSTIN-3"/>
    <property type="match status" value="1"/>
</dbReference>
<evidence type="ECO:0000313" key="4">
    <source>
        <dbReference type="EMBL" id="CAF1322539.1"/>
    </source>
</evidence>